<keyword evidence="3" id="KW-0862">Zinc</keyword>
<organism evidence="7 8">
    <name type="scientific">Sphingomonas leidyi</name>
    <dbReference type="NCBI Taxonomy" id="68569"/>
    <lineage>
        <taxon>Bacteria</taxon>
        <taxon>Pseudomonadati</taxon>
        <taxon>Pseudomonadota</taxon>
        <taxon>Alphaproteobacteria</taxon>
        <taxon>Sphingomonadales</taxon>
        <taxon>Sphingomonadaceae</taxon>
        <taxon>Sphingomonas</taxon>
    </lineage>
</organism>
<evidence type="ECO:0000313" key="8">
    <source>
        <dbReference type="Proteomes" id="UP000564677"/>
    </source>
</evidence>
<name>A0A7X5V0H3_9SPHN</name>
<sequence length="296" mass="30210">MSLPAPRFAGIDAGGTSFKLAVASDLDTIHAETRIPTTTPEETLDRVGRWLAEQGPLAGMGLGAFGPVGIAPGTNHGRLFVTPKPGWSGIDLLGPLARHVDAPIALDTDVNAAALAEQRLGAGRGVESFAYVTIGTGVGLGLVIGGRTARSRLHPEAGHIFVPHHAGRGDFPGVCALHGDCVEGMACSAAIEGRWGASPDNLADGHPAWEMLGHYLGHLALNAVMVAGADRVILGGGIGTRPILAMRVTRTLDRLIGGYGAITEARGGVEAMVRTAALGPRAGMLGALLLAMDAAA</sequence>
<evidence type="ECO:0000313" key="7">
    <source>
        <dbReference type="EMBL" id="NIJ64997.1"/>
    </source>
</evidence>
<gene>
    <name evidence="7" type="ORF">FHR20_001928</name>
</gene>
<keyword evidence="8" id="KW-1185">Reference proteome</keyword>
<dbReference type="RefSeq" id="WP_167299286.1">
    <property type="nucleotide sequence ID" value="NZ_JAASQV010000001.1"/>
</dbReference>
<dbReference type="InterPro" id="IPR043129">
    <property type="entry name" value="ATPase_NBD"/>
</dbReference>
<comment type="cofactor">
    <cofactor evidence="1">
        <name>Mg(2+)</name>
        <dbReference type="ChEBI" id="CHEBI:18420"/>
    </cofactor>
</comment>
<dbReference type="EC" id="2.7.1.4" evidence="5"/>
<evidence type="ECO:0000256" key="2">
    <source>
        <dbReference type="ARBA" id="ARBA00022723"/>
    </source>
</evidence>
<dbReference type="Pfam" id="PF00480">
    <property type="entry name" value="ROK"/>
    <property type="match status" value="1"/>
</dbReference>
<accession>A0A7X5V0H3</accession>
<dbReference type="Proteomes" id="UP000564677">
    <property type="component" value="Unassembled WGS sequence"/>
</dbReference>
<evidence type="ECO:0000256" key="1">
    <source>
        <dbReference type="ARBA" id="ARBA00001946"/>
    </source>
</evidence>
<evidence type="ECO:0000256" key="6">
    <source>
        <dbReference type="ARBA" id="ARBA00048451"/>
    </source>
</evidence>
<dbReference type="EMBL" id="JAASQV010000001">
    <property type="protein sequence ID" value="NIJ64997.1"/>
    <property type="molecule type" value="Genomic_DNA"/>
</dbReference>
<dbReference type="GO" id="GO:0046872">
    <property type="term" value="F:metal ion binding"/>
    <property type="evidence" value="ECO:0007669"/>
    <property type="project" value="UniProtKB-KW"/>
</dbReference>
<comment type="catalytic activity">
    <reaction evidence="6">
        <text>D-fructose + ATP = D-fructose 6-phosphate + ADP + H(+)</text>
        <dbReference type="Rhea" id="RHEA:16125"/>
        <dbReference type="ChEBI" id="CHEBI:15378"/>
        <dbReference type="ChEBI" id="CHEBI:30616"/>
        <dbReference type="ChEBI" id="CHEBI:37721"/>
        <dbReference type="ChEBI" id="CHEBI:61527"/>
        <dbReference type="ChEBI" id="CHEBI:456216"/>
        <dbReference type="EC" id="2.7.1.4"/>
    </reaction>
</comment>
<dbReference type="CDD" id="cd24067">
    <property type="entry name" value="ASKHA_NBD_ROK_BsFRK-like"/>
    <property type="match status" value="1"/>
</dbReference>
<dbReference type="PANTHER" id="PTHR42742">
    <property type="entry name" value="TRANSCRIPTIONAL REPRESSOR MPRA"/>
    <property type="match status" value="1"/>
</dbReference>
<dbReference type="SUPFAM" id="SSF53067">
    <property type="entry name" value="Actin-like ATPase domain"/>
    <property type="match status" value="1"/>
</dbReference>
<comment type="caution">
    <text evidence="7">The sequence shown here is derived from an EMBL/GenBank/DDBJ whole genome shotgun (WGS) entry which is preliminary data.</text>
</comment>
<dbReference type="InterPro" id="IPR051804">
    <property type="entry name" value="Carb_Metab_Reg_Kinase/Isom"/>
</dbReference>
<dbReference type="InterPro" id="IPR000600">
    <property type="entry name" value="ROK"/>
</dbReference>
<evidence type="ECO:0000256" key="5">
    <source>
        <dbReference type="ARBA" id="ARBA00038887"/>
    </source>
</evidence>
<dbReference type="AlphaFoldDB" id="A0A7X5V0H3"/>
<dbReference type="PANTHER" id="PTHR42742:SF3">
    <property type="entry name" value="FRUCTOKINASE"/>
    <property type="match status" value="1"/>
</dbReference>
<keyword evidence="4" id="KW-0460">Magnesium</keyword>
<keyword evidence="2" id="KW-0479">Metal-binding</keyword>
<evidence type="ECO:0000256" key="3">
    <source>
        <dbReference type="ARBA" id="ARBA00022833"/>
    </source>
</evidence>
<keyword evidence="7" id="KW-0418">Kinase</keyword>
<evidence type="ECO:0000256" key="4">
    <source>
        <dbReference type="ARBA" id="ARBA00022842"/>
    </source>
</evidence>
<reference evidence="7 8" key="1">
    <citation type="submission" date="2020-03" db="EMBL/GenBank/DDBJ databases">
        <title>Genomic Encyclopedia of Type Strains, Phase IV (KMG-IV): sequencing the most valuable type-strain genomes for metagenomic binning, comparative biology and taxonomic classification.</title>
        <authorList>
            <person name="Goeker M."/>
        </authorList>
    </citation>
    <scope>NUCLEOTIDE SEQUENCE [LARGE SCALE GENOMIC DNA]</scope>
    <source>
        <strain evidence="7 8">DSM 4733</strain>
    </source>
</reference>
<protein>
    <recommendedName>
        <fullName evidence="5">fructokinase</fullName>
        <ecNumber evidence="5">2.7.1.4</ecNumber>
    </recommendedName>
</protein>
<proteinExistence type="predicted"/>
<dbReference type="GO" id="GO:0008865">
    <property type="term" value="F:fructokinase activity"/>
    <property type="evidence" value="ECO:0007669"/>
    <property type="project" value="UniProtKB-EC"/>
</dbReference>
<keyword evidence="7" id="KW-0808">Transferase</keyword>
<dbReference type="Gene3D" id="3.30.420.40">
    <property type="match status" value="2"/>
</dbReference>